<dbReference type="GO" id="GO:0071949">
    <property type="term" value="F:FAD binding"/>
    <property type="evidence" value="ECO:0007669"/>
    <property type="project" value="InterPro"/>
</dbReference>
<gene>
    <name evidence="6" type="ORF">QBC41DRAFT_318895</name>
</gene>
<protein>
    <recommendedName>
        <fullName evidence="5">FAD-binding PCMH-type domain-containing protein</fullName>
    </recommendedName>
</protein>
<comment type="caution">
    <text evidence="6">The sequence shown here is derived from an EMBL/GenBank/DDBJ whole genome shotgun (WGS) entry which is preliminary data.</text>
</comment>
<evidence type="ECO:0000259" key="5">
    <source>
        <dbReference type="PROSITE" id="PS51387"/>
    </source>
</evidence>
<dbReference type="AlphaFoldDB" id="A0AA39ZF03"/>
<evidence type="ECO:0000256" key="4">
    <source>
        <dbReference type="ARBA" id="ARBA00023002"/>
    </source>
</evidence>
<feature type="domain" description="FAD-binding PCMH-type" evidence="5">
    <location>
        <begin position="74"/>
        <end position="244"/>
    </location>
</feature>
<dbReference type="InterPro" id="IPR036318">
    <property type="entry name" value="FAD-bd_PCMH-like_sf"/>
</dbReference>
<accession>A0AA39ZF03</accession>
<dbReference type="InterPro" id="IPR006094">
    <property type="entry name" value="Oxid_FAD_bind_N"/>
</dbReference>
<dbReference type="PANTHER" id="PTHR42973:SF13">
    <property type="entry name" value="FAD-BINDING PCMH-TYPE DOMAIN-CONTAINING PROTEIN"/>
    <property type="match status" value="1"/>
</dbReference>
<keyword evidence="2" id="KW-0285">Flavoprotein</keyword>
<dbReference type="InterPro" id="IPR016169">
    <property type="entry name" value="FAD-bd_PCMH_sub2"/>
</dbReference>
<keyword evidence="4" id="KW-0560">Oxidoreductase</keyword>
<dbReference type="PROSITE" id="PS51387">
    <property type="entry name" value="FAD_PCMH"/>
    <property type="match status" value="1"/>
</dbReference>
<proteinExistence type="inferred from homology"/>
<organism evidence="6 7">
    <name type="scientific">Cercophora samala</name>
    <dbReference type="NCBI Taxonomy" id="330535"/>
    <lineage>
        <taxon>Eukaryota</taxon>
        <taxon>Fungi</taxon>
        <taxon>Dikarya</taxon>
        <taxon>Ascomycota</taxon>
        <taxon>Pezizomycotina</taxon>
        <taxon>Sordariomycetes</taxon>
        <taxon>Sordariomycetidae</taxon>
        <taxon>Sordariales</taxon>
        <taxon>Lasiosphaeriaceae</taxon>
        <taxon>Cercophora</taxon>
    </lineage>
</organism>
<keyword evidence="3" id="KW-0274">FAD</keyword>
<dbReference type="PANTHER" id="PTHR42973">
    <property type="entry name" value="BINDING OXIDOREDUCTASE, PUTATIVE (AFU_ORTHOLOGUE AFUA_1G17690)-RELATED"/>
    <property type="match status" value="1"/>
</dbReference>
<dbReference type="EMBL" id="JAULSY010000038">
    <property type="protein sequence ID" value="KAK0669800.1"/>
    <property type="molecule type" value="Genomic_DNA"/>
</dbReference>
<dbReference type="InterPro" id="IPR016166">
    <property type="entry name" value="FAD-bd_PCMH"/>
</dbReference>
<evidence type="ECO:0000256" key="1">
    <source>
        <dbReference type="ARBA" id="ARBA00005466"/>
    </source>
</evidence>
<dbReference type="Gene3D" id="3.30.465.10">
    <property type="match status" value="1"/>
</dbReference>
<dbReference type="Pfam" id="PF01565">
    <property type="entry name" value="FAD_binding_4"/>
    <property type="match status" value="1"/>
</dbReference>
<sequence>MPSAKMARCRTTLLQLGATAGALWGYAVLPLSMVAAAPTPECCSLLAQAFPGDVSPRGTDVWTFENEDFWSATEIRNPSCVFLPDSTEKVAQAVSLFVANECRFSIKGGGHSAIPQAANIDDGVLMPMKLLNSTQVDLEAGSIRAGMGLLMRDIYQALDPHNLTAMIGRYEKVGLGLTVGAGISYFFNREGFAVDNVINYEVVLADGSVVNANQSSHPDLFRALKGGNNNFGVVTHVTLRTVETEGAVYGGVVYYPESSIPQVTDQIYDYHTRQAVEDTLTHVLPQYGYNGTSNETIAFCPVIYNRAVEELPEIMRGWVDTPYTQSTLKKRPYADLAFELHDGFPDRQVQEQRVFTVYADADLYRDVWAAYHTWLQQWQHIPGLYGLHVVMPITQNSLVASYSKGSNVLGLDEHLTNNQTLGVLYFGLTMDSMDDTAEILPAHAEFVQSMIDLAKSRDLWHPYIMLTYSGWDQPAIASYGPENVAFLHEVQAVYDPTHVFQRLVPGGQKLPEPESL</sequence>
<name>A0AA39ZF03_9PEZI</name>
<evidence type="ECO:0000313" key="7">
    <source>
        <dbReference type="Proteomes" id="UP001174997"/>
    </source>
</evidence>
<dbReference type="Proteomes" id="UP001174997">
    <property type="component" value="Unassembled WGS sequence"/>
</dbReference>
<dbReference type="InterPro" id="IPR050416">
    <property type="entry name" value="FAD-linked_Oxidoreductase"/>
</dbReference>
<keyword evidence="7" id="KW-1185">Reference proteome</keyword>
<evidence type="ECO:0000313" key="6">
    <source>
        <dbReference type="EMBL" id="KAK0669800.1"/>
    </source>
</evidence>
<comment type="similarity">
    <text evidence="1">Belongs to the oxygen-dependent FAD-linked oxidoreductase family.</text>
</comment>
<evidence type="ECO:0000256" key="3">
    <source>
        <dbReference type="ARBA" id="ARBA00022827"/>
    </source>
</evidence>
<dbReference type="GO" id="GO:0016491">
    <property type="term" value="F:oxidoreductase activity"/>
    <property type="evidence" value="ECO:0007669"/>
    <property type="project" value="UniProtKB-KW"/>
</dbReference>
<evidence type="ECO:0000256" key="2">
    <source>
        <dbReference type="ARBA" id="ARBA00022630"/>
    </source>
</evidence>
<reference evidence="6" key="1">
    <citation type="submission" date="2023-06" db="EMBL/GenBank/DDBJ databases">
        <title>Genome-scale phylogeny and comparative genomics of the fungal order Sordariales.</title>
        <authorList>
            <consortium name="Lawrence Berkeley National Laboratory"/>
            <person name="Hensen N."/>
            <person name="Bonometti L."/>
            <person name="Westerberg I."/>
            <person name="Brannstrom I.O."/>
            <person name="Guillou S."/>
            <person name="Cros-Aarteil S."/>
            <person name="Calhoun S."/>
            <person name="Haridas S."/>
            <person name="Kuo A."/>
            <person name="Mondo S."/>
            <person name="Pangilinan J."/>
            <person name="Riley R."/>
            <person name="Labutti K."/>
            <person name="Andreopoulos B."/>
            <person name="Lipzen A."/>
            <person name="Chen C."/>
            <person name="Yanf M."/>
            <person name="Daum C."/>
            <person name="Ng V."/>
            <person name="Clum A."/>
            <person name="Steindorff A."/>
            <person name="Ohm R."/>
            <person name="Martin F."/>
            <person name="Silar P."/>
            <person name="Natvig D."/>
            <person name="Lalanne C."/>
            <person name="Gautier V."/>
            <person name="Ament-Velasquez S.L."/>
            <person name="Kruys A."/>
            <person name="Hutchinson M.I."/>
            <person name="Powell A.J."/>
            <person name="Barry K."/>
            <person name="Miller A.N."/>
            <person name="Grigoriev I.V."/>
            <person name="Debuchy R."/>
            <person name="Gladieux P."/>
            <person name="Thoren M.H."/>
            <person name="Johannesson H."/>
        </authorList>
    </citation>
    <scope>NUCLEOTIDE SEQUENCE</scope>
    <source>
        <strain evidence="6">CBS 307.81</strain>
    </source>
</reference>
<dbReference type="SUPFAM" id="SSF56176">
    <property type="entry name" value="FAD-binding/transporter-associated domain-like"/>
    <property type="match status" value="1"/>
</dbReference>